<dbReference type="OrthoDB" id="9776955at2"/>
<sequence length="340" mass="35094">MANAPTKGHTVKKTRHLLALAASAALVLAGCGSDSDSDSETTAAGGESYSIAVTQIVTHASLDASIQGFKDAIEDAGLDVTFDDQNANNDQTIVASISGAVASRDYDLALAVGTPMAQGLAQSVTNIPVLFTAVTDPAGAGLVDTLDAPGGNITGTSDANPVEEQIGLIKEIDPDVETIGVIYHSGEPNSQVQVDWVKEAAADLDITVEEATVINTSEVQQAANSLDVDAIYVPTDNTVVSALDSVLQVGESKGIPVYPAEGDSVANGGLATYGISYYDLGYQTGEMAVRILVDGADPASMAVETQQDLLVYLNLDAAERMGVTIPQAVIDRAEPENIIE</sequence>
<evidence type="ECO:0000256" key="1">
    <source>
        <dbReference type="SAM" id="SignalP"/>
    </source>
</evidence>
<accession>A0A3Q8WU98</accession>
<dbReference type="AlphaFoldDB" id="A0A3Q8WU98"/>
<dbReference type="Pfam" id="PF04392">
    <property type="entry name" value="ABC_sub_bind"/>
    <property type="match status" value="1"/>
</dbReference>
<reference evidence="2 3" key="1">
    <citation type="submission" date="2018-12" db="EMBL/GenBank/DDBJ databases">
        <title>Complete genome sequence of Flaviflexus salsibiostraticola KCTC 33148.</title>
        <authorList>
            <person name="Bae J.-W."/>
        </authorList>
    </citation>
    <scope>NUCLEOTIDE SEQUENCE [LARGE SCALE GENOMIC DNA]</scope>
    <source>
        <strain evidence="2 3">KCTC 33148</strain>
    </source>
</reference>
<feature type="signal peptide" evidence="1">
    <location>
        <begin position="1"/>
        <end position="29"/>
    </location>
</feature>
<dbReference type="SUPFAM" id="SSF53822">
    <property type="entry name" value="Periplasmic binding protein-like I"/>
    <property type="match status" value="1"/>
</dbReference>
<dbReference type="PANTHER" id="PTHR35271:SF1">
    <property type="entry name" value="ABC TRANSPORTER, SUBSTRATE-BINDING LIPOPROTEIN"/>
    <property type="match status" value="1"/>
</dbReference>
<gene>
    <name evidence="2" type="ORF">EJO69_09225</name>
</gene>
<evidence type="ECO:0000313" key="2">
    <source>
        <dbReference type="EMBL" id="AZN30465.1"/>
    </source>
</evidence>
<proteinExistence type="predicted"/>
<dbReference type="EMBL" id="CP034438">
    <property type="protein sequence ID" value="AZN30465.1"/>
    <property type="molecule type" value="Genomic_DNA"/>
</dbReference>
<keyword evidence="3" id="KW-1185">Reference proteome</keyword>
<dbReference type="PANTHER" id="PTHR35271">
    <property type="entry name" value="ABC TRANSPORTER, SUBSTRATE-BINDING LIPOPROTEIN-RELATED"/>
    <property type="match status" value="1"/>
</dbReference>
<protein>
    <submittedName>
        <fullName evidence="2">ABC transporter substrate-binding protein</fullName>
    </submittedName>
</protein>
<dbReference type="Proteomes" id="UP000270021">
    <property type="component" value="Chromosome"/>
</dbReference>
<name>A0A3Q8WU98_9ACTO</name>
<organism evidence="2 3">
    <name type="scientific">Flaviflexus salsibiostraticola</name>
    <dbReference type="NCBI Taxonomy" id="1282737"/>
    <lineage>
        <taxon>Bacteria</taxon>
        <taxon>Bacillati</taxon>
        <taxon>Actinomycetota</taxon>
        <taxon>Actinomycetes</taxon>
        <taxon>Actinomycetales</taxon>
        <taxon>Actinomycetaceae</taxon>
        <taxon>Flaviflexus</taxon>
    </lineage>
</organism>
<evidence type="ECO:0000313" key="3">
    <source>
        <dbReference type="Proteomes" id="UP000270021"/>
    </source>
</evidence>
<dbReference type="CDD" id="cd06325">
    <property type="entry name" value="PBP1_ABC_unchar_transporter"/>
    <property type="match status" value="1"/>
</dbReference>
<dbReference type="Gene3D" id="3.40.50.2300">
    <property type="match status" value="2"/>
</dbReference>
<keyword evidence="1" id="KW-0732">Signal</keyword>
<dbReference type="PROSITE" id="PS51257">
    <property type="entry name" value="PROKAR_LIPOPROTEIN"/>
    <property type="match status" value="1"/>
</dbReference>
<dbReference type="InterPro" id="IPR028082">
    <property type="entry name" value="Peripla_BP_I"/>
</dbReference>
<feature type="chain" id="PRO_5038882608" evidence="1">
    <location>
        <begin position="30"/>
        <end position="340"/>
    </location>
</feature>
<dbReference type="InterPro" id="IPR007487">
    <property type="entry name" value="ABC_transpt-TYRBP-like"/>
</dbReference>
<dbReference type="KEGG" id="fsl:EJO69_09225"/>